<dbReference type="EMBL" id="BKCJ010969902">
    <property type="protein sequence ID" value="GFC56551.1"/>
    <property type="molecule type" value="Genomic_DNA"/>
</dbReference>
<protein>
    <submittedName>
        <fullName evidence="2">Uncharacterized protein</fullName>
    </submittedName>
</protein>
<evidence type="ECO:0000313" key="2">
    <source>
        <dbReference type="EMBL" id="GFC56551.1"/>
    </source>
</evidence>
<gene>
    <name evidence="2" type="ORF">Tci_828521</name>
</gene>
<sequence>MVKPGESHMSVFFVSFMLLLVCNQCRKIDFSEIKGINSQMPCQKYCRGVDQNAIWCCCGGNAKAMGICENRKTDCERKCVEAKAECCFDGY</sequence>
<organism evidence="2">
    <name type="scientific">Tanacetum cinerariifolium</name>
    <name type="common">Dalmatian daisy</name>
    <name type="synonym">Chrysanthemum cinerariifolium</name>
    <dbReference type="NCBI Taxonomy" id="118510"/>
    <lineage>
        <taxon>Eukaryota</taxon>
        <taxon>Viridiplantae</taxon>
        <taxon>Streptophyta</taxon>
        <taxon>Embryophyta</taxon>
        <taxon>Tracheophyta</taxon>
        <taxon>Spermatophyta</taxon>
        <taxon>Magnoliopsida</taxon>
        <taxon>eudicotyledons</taxon>
        <taxon>Gunneridae</taxon>
        <taxon>Pentapetalae</taxon>
        <taxon>asterids</taxon>
        <taxon>campanulids</taxon>
        <taxon>Asterales</taxon>
        <taxon>Asteraceae</taxon>
        <taxon>Asteroideae</taxon>
        <taxon>Anthemideae</taxon>
        <taxon>Anthemidinae</taxon>
        <taxon>Tanacetum</taxon>
    </lineage>
</organism>
<proteinExistence type="predicted"/>
<evidence type="ECO:0000256" key="1">
    <source>
        <dbReference type="SAM" id="SignalP"/>
    </source>
</evidence>
<accession>A0A699Q043</accession>
<comment type="caution">
    <text evidence="2">The sequence shown here is derived from an EMBL/GenBank/DDBJ whole genome shotgun (WGS) entry which is preliminary data.</text>
</comment>
<reference evidence="2" key="1">
    <citation type="journal article" date="2019" name="Sci. Rep.">
        <title>Draft genome of Tanacetum cinerariifolium, the natural source of mosquito coil.</title>
        <authorList>
            <person name="Yamashiro T."/>
            <person name="Shiraishi A."/>
            <person name="Satake H."/>
            <person name="Nakayama K."/>
        </authorList>
    </citation>
    <scope>NUCLEOTIDE SEQUENCE</scope>
</reference>
<feature type="signal peptide" evidence="1">
    <location>
        <begin position="1"/>
        <end position="27"/>
    </location>
</feature>
<keyword evidence="1" id="KW-0732">Signal</keyword>
<feature type="chain" id="PRO_5025530849" evidence="1">
    <location>
        <begin position="28"/>
        <end position="91"/>
    </location>
</feature>
<dbReference type="AlphaFoldDB" id="A0A699Q043"/>
<name>A0A699Q043_TANCI</name>